<dbReference type="PROSITE" id="PS50071">
    <property type="entry name" value="HOMEOBOX_2"/>
    <property type="match status" value="1"/>
</dbReference>
<dbReference type="Gene3D" id="1.10.10.60">
    <property type="entry name" value="Homeodomain-like"/>
    <property type="match status" value="1"/>
</dbReference>
<dbReference type="InterPro" id="IPR017970">
    <property type="entry name" value="Homeobox_CS"/>
</dbReference>
<evidence type="ECO:0000256" key="5">
    <source>
        <dbReference type="ARBA" id="ARBA00038504"/>
    </source>
</evidence>
<protein>
    <recommendedName>
        <fullName evidence="9">Homeobox domain-containing protein</fullName>
    </recommendedName>
</protein>
<dbReference type="GO" id="GO:0000981">
    <property type="term" value="F:DNA-binding transcription factor activity, RNA polymerase II-specific"/>
    <property type="evidence" value="ECO:0007669"/>
    <property type="project" value="InterPro"/>
</dbReference>
<evidence type="ECO:0000313" key="11">
    <source>
        <dbReference type="Proteomes" id="UP000502823"/>
    </source>
</evidence>
<dbReference type="SUPFAM" id="SSF46689">
    <property type="entry name" value="Homeodomain-like"/>
    <property type="match status" value="1"/>
</dbReference>
<dbReference type="InterPro" id="IPR020479">
    <property type="entry name" value="HD_metazoa"/>
</dbReference>
<dbReference type="SMART" id="SM00389">
    <property type="entry name" value="HOX"/>
    <property type="match status" value="1"/>
</dbReference>
<evidence type="ECO:0000256" key="6">
    <source>
        <dbReference type="PROSITE-ProRule" id="PRU00108"/>
    </source>
</evidence>
<evidence type="ECO:0000256" key="2">
    <source>
        <dbReference type="ARBA" id="ARBA00023125"/>
    </source>
</evidence>
<feature type="DNA-binding region" description="Homeobox" evidence="6">
    <location>
        <begin position="282"/>
        <end position="341"/>
    </location>
</feature>
<keyword evidence="4 6" id="KW-0539">Nucleus</keyword>
<dbReference type="InterPro" id="IPR009057">
    <property type="entry name" value="Homeodomain-like_sf"/>
</dbReference>
<comment type="similarity">
    <text evidence="5">Belongs to the H2.0 homeobox family.</text>
</comment>
<feature type="compositionally biased region" description="Low complexity" evidence="8">
    <location>
        <begin position="92"/>
        <end position="115"/>
    </location>
</feature>
<feature type="region of interest" description="Disordered" evidence="8">
    <location>
        <begin position="1"/>
        <end position="40"/>
    </location>
</feature>
<dbReference type="GO" id="GO:0005634">
    <property type="term" value="C:nucleus"/>
    <property type="evidence" value="ECO:0007669"/>
    <property type="project" value="UniProtKB-SubCell"/>
</dbReference>
<organism evidence="10 11">
    <name type="scientific">Coptotermes formosanus</name>
    <name type="common">Formosan subterranean termite</name>
    <dbReference type="NCBI Taxonomy" id="36987"/>
    <lineage>
        <taxon>Eukaryota</taxon>
        <taxon>Metazoa</taxon>
        <taxon>Ecdysozoa</taxon>
        <taxon>Arthropoda</taxon>
        <taxon>Hexapoda</taxon>
        <taxon>Insecta</taxon>
        <taxon>Pterygota</taxon>
        <taxon>Neoptera</taxon>
        <taxon>Polyneoptera</taxon>
        <taxon>Dictyoptera</taxon>
        <taxon>Blattodea</taxon>
        <taxon>Blattoidea</taxon>
        <taxon>Termitoidae</taxon>
        <taxon>Rhinotermitidae</taxon>
        <taxon>Coptotermes</taxon>
    </lineage>
</organism>
<keyword evidence="2 6" id="KW-0238">DNA-binding</keyword>
<dbReference type="InterPro" id="IPR001356">
    <property type="entry name" value="HD"/>
</dbReference>
<feature type="region of interest" description="Disordered" evidence="8">
    <location>
        <begin position="338"/>
        <end position="380"/>
    </location>
</feature>
<proteinExistence type="inferred from homology"/>
<dbReference type="InParanoid" id="A0A6L2Q3S1"/>
<sequence length="380" mass="41620">MNTSPDSEITTTPASPPSSSSCIREKPSPTMFVSRNKSPVPDVILKGSPSAFPSYPIVIPTIRRAPPSPDCRRSRSPLHPCIPVITTGRRGSSTSAGVPSSSSPRREGSPSAPERLMPCNSPPEDILERRHSVHLTDAKSCRETSPTTVRRLCANDGHSNASAPSSAPDSRQLKFGMERILSEEISPVVQRHQHQDAVVVTPTVPCSECVSSLLRCCRLNAPGCESTSGFCTTYSPGYYTTLHTPRPVRPYTNMLAADGVHMSASDRGGASVSGGATNKRKRSWSRAVFSNLQRKGLEKRFQLQKYITKPDRRQLAATLGLTDAQVKVWFQNRRMKWRHSKEAKHQQSSTSSSENRCVREEQGGPDSTQEPEIDIQTVDS</sequence>
<evidence type="ECO:0000256" key="8">
    <source>
        <dbReference type="SAM" id="MobiDB-lite"/>
    </source>
</evidence>
<keyword evidence="3 6" id="KW-0371">Homeobox</keyword>
<evidence type="ECO:0000256" key="1">
    <source>
        <dbReference type="ARBA" id="ARBA00004123"/>
    </source>
</evidence>
<name>A0A6L2Q3S1_COPFO</name>
<reference evidence="11" key="1">
    <citation type="submission" date="2020-01" db="EMBL/GenBank/DDBJ databases">
        <title>Draft genome sequence of the Termite Coptotermes fromosanus.</title>
        <authorList>
            <person name="Itakura S."/>
            <person name="Yosikawa Y."/>
            <person name="Umezawa K."/>
        </authorList>
    </citation>
    <scope>NUCLEOTIDE SEQUENCE [LARGE SCALE GENOMIC DNA]</scope>
</reference>
<feature type="domain" description="Homeobox" evidence="9">
    <location>
        <begin position="280"/>
        <end position="340"/>
    </location>
</feature>
<dbReference type="PROSITE" id="PS00027">
    <property type="entry name" value="HOMEOBOX_1"/>
    <property type="match status" value="1"/>
</dbReference>
<keyword evidence="11" id="KW-1185">Reference proteome</keyword>
<dbReference type="Pfam" id="PF00046">
    <property type="entry name" value="Homeodomain"/>
    <property type="match status" value="1"/>
</dbReference>
<dbReference type="AlphaFoldDB" id="A0A6L2Q3S1"/>
<feature type="compositionally biased region" description="Low complexity" evidence="8">
    <location>
        <begin position="10"/>
        <end position="21"/>
    </location>
</feature>
<dbReference type="OrthoDB" id="6159439at2759"/>
<dbReference type="FunCoup" id="A0A6L2Q3S1">
    <property type="interactions" value="9"/>
</dbReference>
<dbReference type="CDD" id="cd00086">
    <property type="entry name" value="homeodomain"/>
    <property type="match status" value="1"/>
</dbReference>
<evidence type="ECO:0000256" key="7">
    <source>
        <dbReference type="RuleBase" id="RU000682"/>
    </source>
</evidence>
<evidence type="ECO:0000256" key="4">
    <source>
        <dbReference type="ARBA" id="ARBA00023242"/>
    </source>
</evidence>
<dbReference type="PANTHER" id="PTHR46808">
    <property type="entry name" value="H2.0-LIKE HOMEOBOX PROTEIN"/>
    <property type="match status" value="1"/>
</dbReference>
<accession>A0A6L2Q3S1</accession>
<dbReference type="EMBL" id="BLKM01000844">
    <property type="protein sequence ID" value="GFG39034.1"/>
    <property type="molecule type" value="Genomic_DNA"/>
</dbReference>
<dbReference type="GO" id="GO:0043565">
    <property type="term" value="F:sequence-specific DNA binding"/>
    <property type="evidence" value="ECO:0007669"/>
    <property type="project" value="TreeGrafter"/>
</dbReference>
<dbReference type="Proteomes" id="UP000502823">
    <property type="component" value="Unassembled WGS sequence"/>
</dbReference>
<feature type="region of interest" description="Disordered" evidence="8">
    <location>
        <begin position="61"/>
        <end position="123"/>
    </location>
</feature>
<dbReference type="InterPro" id="IPR052497">
    <property type="entry name" value="H2.0_Homeobox_TF"/>
</dbReference>
<evidence type="ECO:0000256" key="3">
    <source>
        <dbReference type="ARBA" id="ARBA00023155"/>
    </source>
</evidence>
<dbReference type="PRINTS" id="PR00031">
    <property type="entry name" value="HTHREPRESSR"/>
</dbReference>
<comment type="caution">
    <text evidence="10">The sequence shown here is derived from an EMBL/GenBank/DDBJ whole genome shotgun (WGS) entry which is preliminary data.</text>
</comment>
<evidence type="ECO:0000259" key="9">
    <source>
        <dbReference type="PROSITE" id="PS50071"/>
    </source>
</evidence>
<comment type="subcellular location">
    <subcellularLocation>
        <location evidence="1 6 7">Nucleus</location>
    </subcellularLocation>
</comment>
<dbReference type="PRINTS" id="PR00024">
    <property type="entry name" value="HOMEOBOX"/>
</dbReference>
<evidence type="ECO:0000313" key="10">
    <source>
        <dbReference type="EMBL" id="GFG39034.1"/>
    </source>
</evidence>
<feature type="compositionally biased region" description="Polar residues" evidence="8">
    <location>
        <begin position="346"/>
        <end position="355"/>
    </location>
</feature>
<gene>
    <name evidence="10" type="ORF">Cfor_12831</name>
</gene>
<dbReference type="InterPro" id="IPR000047">
    <property type="entry name" value="HTH_motif"/>
</dbReference>
<dbReference type="PANTHER" id="PTHR46808:SF1">
    <property type="entry name" value="H2.0-LIKE HOMEOBOX PROTEIN"/>
    <property type="match status" value="1"/>
</dbReference>